<sequence length="179" mass="21075">METHKTLFNSLDKAEKHFEAGQIKLAQKIVSEVSRLIKAEGKVSNKLRHRFNFMSAQSRYFNEISSFATNPKRNEIIEEIEKLISKPLENPKKQANEIHSLQTRWQLLDQTSKPASRDQWMSFKKLTDKAWEPCAQYYEELKAIKISNAMERMKIIEDINQYTNKYSGKWPGLIDMTKY</sequence>
<organism evidence="1 2">
    <name type="scientific">SAR86 cluster bacterium</name>
    <dbReference type="NCBI Taxonomy" id="2030880"/>
    <lineage>
        <taxon>Bacteria</taxon>
        <taxon>Pseudomonadati</taxon>
        <taxon>Pseudomonadota</taxon>
        <taxon>Gammaproteobacteria</taxon>
        <taxon>SAR86 cluster</taxon>
    </lineage>
</organism>
<proteinExistence type="predicted"/>
<accession>A0A838Y658</accession>
<dbReference type="EMBL" id="JACETL010000040">
    <property type="protein sequence ID" value="MBA4692783.1"/>
    <property type="molecule type" value="Genomic_DNA"/>
</dbReference>
<reference evidence="1 2" key="1">
    <citation type="submission" date="2020-06" db="EMBL/GenBank/DDBJ databases">
        <title>Dysbiosis in marine aquaculture revealed through microbiome analysis: reverse ecology for environmental sustainability.</title>
        <authorList>
            <person name="Haro-Moreno J.M."/>
            <person name="Coutinho F.H."/>
            <person name="Zaragoza-Solas A."/>
            <person name="Picazo A."/>
            <person name="Almagro-Moreno S."/>
            <person name="Lopez-Perez M."/>
        </authorList>
    </citation>
    <scope>NUCLEOTIDE SEQUENCE [LARGE SCALE GENOMIC DNA]</scope>
    <source>
        <strain evidence="1">MCMED-G41</strain>
    </source>
</reference>
<dbReference type="Proteomes" id="UP000551848">
    <property type="component" value="Unassembled WGS sequence"/>
</dbReference>
<evidence type="ECO:0000313" key="2">
    <source>
        <dbReference type="Proteomes" id="UP000551848"/>
    </source>
</evidence>
<comment type="caution">
    <text evidence="1">The sequence shown here is derived from an EMBL/GenBank/DDBJ whole genome shotgun (WGS) entry which is preliminary data.</text>
</comment>
<feature type="non-terminal residue" evidence="1">
    <location>
        <position position="179"/>
    </location>
</feature>
<protein>
    <submittedName>
        <fullName evidence="1">DUF349 domain-containing protein</fullName>
    </submittedName>
</protein>
<dbReference type="AlphaFoldDB" id="A0A838Y658"/>
<name>A0A838Y658_9GAMM</name>
<gene>
    <name evidence="1" type="ORF">H2072_03460</name>
</gene>
<evidence type="ECO:0000313" key="1">
    <source>
        <dbReference type="EMBL" id="MBA4692783.1"/>
    </source>
</evidence>